<sequence>MNTEIDWILRLLLAAVCGGLIGYERSRQQKSAGIRTHMLVIVGAALVMLVSKYGFQDILSARSIVLDPSRIAAQIVSGISFIGAGTILIHRTQISGLTTAAGVWVTAAIGMSIGAGMYLIGISATIFIIIIQFVFHDDSILNMIIRNSHIRFQIEIDSNSFNKSALEKALTNNGVNKTSLRITSADAQTINLQIDGLTRNKNDRNKIILSLCKIEGVNKVQSDSSYN</sequence>
<dbReference type="GO" id="GO:0005886">
    <property type="term" value="C:plasma membrane"/>
    <property type="evidence" value="ECO:0007669"/>
    <property type="project" value="UniProtKB-SubCell"/>
</dbReference>
<keyword evidence="5 7" id="KW-1133">Transmembrane helix</keyword>
<dbReference type="RefSeq" id="WP_014215854.1">
    <property type="nucleotide sequence ID" value="NC_016605.1"/>
</dbReference>
<dbReference type="PANTHER" id="PTHR33778:SF1">
    <property type="entry name" value="MAGNESIUM TRANSPORTER YHID-RELATED"/>
    <property type="match status" value="1"/>
</dbReference>
<organism evidence="9 10">
    <name type="scientific">Pediococcus claussenii (strain ATCC BAA-344 / DSM 14800 / JCM 18046 / KCTC 3811 / LMG 21948 / P06)</name>
    <dbReference type="NCBI Taxonomy" id="701521"/>
    <lineage>
        <taxon>Bacteria</taxon>
        <taxon>Bacillati</taxon>
        <taxon>Bacillota</taxon>
        <taxon>Bacilli</taxon>
        <taxon>Lactobacillales</taxon>
        <taxon>Lactobacillaceae</taxon>
        <taxon>Pediococcus</taxon>
    </lineage>
</organism>
<feature type="transmembrane region" description="Helical" evidence="7">
    <location>
        <begin position="102"/>
        <end position="135"/>
    </location>
</feature>
<dbReference type="STRING" id="701521.PECL_1436"/>
<dbReference type="PRINTS" id="PR01837">
    <property type="entry name" value="MGTCSAPBPROT"/>
</dbReference>
<comment type="similarity">
    <text evidence="2">Belongs to the MgtC/SapB family.</text>
</comment>
<keyword evidence="3" id="KW-1003">Cell membrane</keyword>
<feature type="transmembrane region" description="Helical" evidence="7">
    <location>
        <begin position="36"/>
        <end position="55"/>
    </location>
</feature>
<dbReference type="EMBL" id="CP003137">
    <property type="protein sequence ID" value="AEV95660.1"/>
    <property type="molecule type" value="Genomic_DNA"/>
</dbReference>
<comment type="subcellular location">
    <subcellularLocation>
        <location evidence="1">Cell membrane</location>
        <topology evidence="1">Multi-pass membrane protein</topology>
    </subcellularLocation>
</comment>
<evidence type="ECO:0000256" key="4">
    <source>
        <dbReference type="ARBA" id="ARBA00022692"/>
    </source>
</evidence>
<keyword evidence="4 7" id="KW-0812">Transmembrane</keyword>
<evidence type="ECO:0000256" key="7">
    <source>
        <dbReference type="SAM" id="Phobius"/>
    </source>
</evidence>
<dbReference type="HOGENOM" id="CLU_079292_0_1_9"/>
<feature type="transmembrane region" description="Helical" evidence="7">
    <location>
        <begin position="7"/>
        <end position="24"/>
    </location>
</feature>
<evidence type="ECO:0000256" key="2">
    <source>
        <dbReference type="ARBA" id="ARBA00009298"/>
    </source>
</evidence>
<feature type="domain" description="MgtC/SapB/SrpB/YhiD N-terminal" evidence="8">
    <location>
        <begin position="11"/>
        <end position="135"/>
    </location>
</feature>
<dbReference type="KEGG" id="pce:PECL_1436"/>
<dbReference type="PANTHER" id="PTHR33778">
    <property type="entry name" value="PROTEIN MGTC"/>
    <property type="match status" value="1"/>
</dbReference>
<protein>
    <submittedName>
        <fullName evidence="9">MgtC family protein</fullName>
    </submittedName>
</protein>
<proteinExistence type="inferred from homology"/>
<evidence type="ECO:0000256" key="6">
    <source>
        <dbReference type="ARBA" id="ARBA00023136"/>
    </source>
</evidence>
<keyword evidence="6 7" id="KW-0472">Membrane</keyword>
<dbReference type="InterPro" id="IPR049177">
    <property type="entry name" value="MgtC_SapB_SrpB_YhiD_N"/>
</dbReference>
<dbReference type="eggNOG" id="COG1285">
    <property type="taxonomic scope" value="Bacteria"/>
</dbReference>
<evidence type="ECO:0000256" key="5">
    <source>
        <dbReference type="ARBA" id="ARBA00022989"/>
    </source>
</evidence>
<dbReference type="InterPro" id="IPR003416">
    <property type="entry name" value="MgtC/SapB/SrpB/YhiD_fam"/>
</dbReference>
<gene>
    <name evidence="9" type="ordered locus">PECL_1436</name>
</gene>
<evidence type="ECO:0000259" key="8">
    <source>
        <dbReference type="Pfam" id="PF02308"/>
    </source>
</evidence>
<accession>G8PEY1</accession>
<evidence type="ECO:0000256" key="1">
    <source>
        <dbReference type="ARBA" id="ARBA00004651"/>
    </source>
</evidence>
<feature type="transmembrane region" description="Helical" evidence="7">
    <location>
        <begin position="71"/>
        <end position="90"/>
    </location>
</feature>
<dbReference type="AlphaFoldDB" id="G8PEY1"/>
<reference evidence="9 10" key="1">
    <citation type="journal article" date="2012" name="J. Bacteriol.">
        <title>Complete Genome Sequence of the Beer Spoilage Organism Pediococcus claussenii ATCC BAA-344T.</title>
        <authorList>
            <person name="Pittet V."/>
            <person name="Abegunde T."/>
            <person name="Marfleet T."/>
            <person name="Haakensen M."/>
            <person name="Morrow K."/>
            <person name="Jayaprakash T."/>
            <person name="Schroeder K."/>
            <person name="Trost B."/>
            <person name="Byrns S."/>
            <person name="Bergsveinson J."/>
            <person name="Kusalik A."/>
            <person name="Ziola B."/>
        </authorList>
    </citation>
    <scope>NUCLEOTIDE SEQUENCE [LARGE SCALE GENOMIC DNA]</scope>
    <source>
        <strain evidence="9 10">ATCC BAA-344</strain>
    </source>
</reference>
<evidence type="ECO:0000256" key="3">
    <source>
        <dbReference type="ARBA" id="ARBA00022475"/>
    </source>
</evidence>
<name>G8PEY1_PEDCP</name>
<keyword evidence="10" id="KW-1185">Reference proteome</keyword>
<dbReference type="Pfam" id="PF02308">
    <property type="entry name" value="MgtC"/>
    <property type="match status" value="1"/>
</dbReference>
<dbReference type="PATRIC" id="fig|701521.8.peg.1340"/>
<dbReference type="Proteomes" id="UP000005444">
    <property type="component" value="Chromosome"/>
</dbReference>
<evidence type="ECO:0000313" key="9">
    <source>
        <dbReference type="EMBL" id="AEV95660.1"/>
    </source>
</evidence>
<evidence type="ECO:0000313" key="10">
    <source>
        <dbReference type="Proteomes" id="UP000005444"/>
    </source>
</evidence>